<dbReference type="InterPro" id="IPR003141">
    <property type="entry name" value="Pol/His_phosphatase_N"/>
</dbReference>
<evidence type="ECO:0000313" key="3">
    <source>
        <dbReference type="EMBL" id="KAG1314564.1"/>
    </source>
</evidence>
<protein>
    <recommendedName>
        <fullName evidence="2">Polymerase/histidinol phosphatase N-terminal domain-containing protein</fullName>
    </recommendedName>
</protein>
<feature type="transmembrane region" description="Helical" evidence="1">
    <location>
        <begin position="372"/>
        <end position="398"/>
    </location>
</feature>
<gene>
    <name evidence="3" type="ORF">G6F64_001347</name>
</gene>
<dbReference type="AlphaFoldDB" id="A0A9P6XI82"/>
<dbReference type="GO" id="GO:0035312">
    <property type="term" value="F:5'-3' DNA exonuclease activity"/>
    <property type="evidence" value="ECO:0007669"/>
    <property type="project" value="TreeGrafter"/>
</dbReference>
<evidence type="ECO:0000259" key="2">
    <source>
        <dbReference type="SMART" id="SM00481"/>
    </source>
</evidence>
<sequence length="415" mass="47722">MYFHKTDDSLKTIAKDMNQHYTPLQEDGRPMSRLSLYREYLIGLFFRIITLIIILAVLIALGLGLRYTDGLPRSEDFSNLQFDWKINPGDDLYPFNTSFQYNVLLDGHTHTVYSDGKMNVRQLLDWHLANGYNAIIVTDHNTVEGGLEAEKVALAEYNQSIVVIPGMEYSSCRIHMNFIDINETIPVTGPKPTDQELQDAINKVHALGGLVIVNHIPWSNTTEDGYQLPRLPNHPSIEQLIHWGVDGFEVINQDVFDLTSYQAAVQNNLIQMVGMDLHHPSVGAQTWLTVNATNMTRASIMNEIRNRRTSFLFDPAGTRPRVYVDAPYRYKLLTPLLALGDYFGMFYTDMKGMYSFQGTFCHPEHLSPQSTVIGWFIFWVLLFLVCFEVVRWLVIYAADRWNRYRARQKSVEHSE</sequence>
<dbReference type="SMART" id="SM00481">
    <property type="entry name" value="POLIIIAc"/>
    <property type="match status" value="1"/>
</dbReference>
<dbReference type="GO" id="GO:0004534">
    <property type="term" value="F:5'-3' RNA exonuclease activity"/>
    <property type="evidence" value="ECO:0007669"/>
    <property type="project" value="TreeGrafter"/>
</dbReference>
<dbReference type="SUPFAM" id="SSF89550">
    <property type="entry name" value="PHP domain-like"/>
    <property type="match status" value="1"/>
</dbReference>
<keyword evidence="1" id="KW-1133">Transmembrane helix</keyword>
<feature type="transmembrane region" description="Helical" evidence="1">
    <location>
        <begin position="40"/>
        <end position="65"/>
    </location>
</feature>
<evidence type="ECO:0000313" key="4">
    <source>
        <dbReference type="Proteomes" id="UP000716291"/>
    </source>
</evidence>
<dbReference type="Pfam" id="PF02811">
    <property type="entry name" value="PHP"/>
    <property type="match status" value="1"/>
</dbReference>
<feature type="domain" description="Polymerase/histidinol phosphatase N-terminal" evidence="2">
    <location>
        <begin position="105"/>
        <end position="173"/>
    </location>
</feature>
<accession>A0A9P6XI82</accession>
<reference evidence="3" key="1">
    <citation type="journal article" date="2020" name="Microb. Genom.">
        <title>Genetic diversity of clinical and environmental Mucorales isolates obtained from an investigation of mucormycosis cases among solid organ transplant recipients.</title>
        <authorList>
            <person name="Nguyen M.H."/>
            <person name="Kaul D."/>
            <person name="Muto C."/>
            <person name="Cheng S.J."/>
            <person name="Richter R.A."/>
            <person name="Bruno V.M."/>
            <person name="Liu G."/>
            <person name="Beyhan S."/>
            <person name="Sundermann A.J."/>
            <person name="Mounaud S."/>
            <person name="Pasculle A.W."/>
            <person name="Nierman W.C."/>
            <person name="Driscoll E."/>
            <person name="Cumbie R."/>
            <person name="Clancy C.J."/>
            <person name="Dupont C.L."/>
        </authorList>
    </citation>
    <scope>NUCLEOTIDE SEQUENCE</scope>
    <source>
        <strain evidence="3">GL11</strain>
    </source>
</reference>
<name>A0A9P6XI82_RHIOR</name>
<dbReference type="EMBL" id="JAANQT010000101">
    <property type="protein sequence ID" value="KAG1314564.1"/>
    <property type="molecule type" value="Genomic_DNA"/>
</dbReference>
<dbReference type="InterPro" id="IPR004013">
    <property type="entry name" value="PHP_dom"/>
</dbReference>
<dbReference type="Proteomes" id="UP000716291">
    <property type="component" value="Unassembled WGS sequence"/>
</dbReference>
<keyword evidence="1" id="KW-0812">Transmembrane</keyword>
<dbReference type="PANTHER" id="PTHR42924:SF3">
    <property type="entry name" value="POLYMERASE_HISTIDINOL PHOSPHATASE N-TERMINAL DOMAIN-CONTAINING PROTEIN"/>
    <property type="match status" value="1"/>
</dbReference>
<dbReference type="InterPro" id="IPR016195">
    <property type="entry name" value="Pol/histidinol_Pase-like"/>
</dbReference>
<organism evidence="3 4">
    <name type="scientific">Rhizopus oryzae</name>
    <name type="common">Mucormycosis agent</name>
    <name type="synonym">Rhizopus arrhizus var. delemar</name>
    <dbReference type="NCBI Taxonomy" id="64495"/>
    <lineage>
        <taxon>Eukaryota</taxon>
        <taxon>Fungi</taxon>
        <taxon>Fungi incertae sedis</taxon>
        <taxon>Mucoromycota</taxon>
        <taxon>Mucoromycotina</taxon>
        <taxon>Mucoromycetes</taxon>
        <taxon>Mucorales</taxon>
        <taxon>Mucorineae</taxon>
        <taxon>Rhizopodaceae</taxon>
        <taxon>Rhizopus</taxon>
    </lineage>
</organism>
<proteinExistence type="predicted"/>
<evidence type="ECO:0000256" key="1">
    <source>
        <dbReference type="SAM" id="Phobius"/>
    </source>
</evidence>
<dbReference type="PANTHER" id="PTHR42924">
    <property type="entry name" value="EXONUCLEASE"/>
    <property type="match status" value="1"/>
</dbReference>
<dbReference type="Gene3D" id="3.20.20.140">
    <property type="entry name" value="Metal-dependent hydrolases"/>
    <property type="match status" value="1"/>
</dbReference>
<comment type="caution">
    <text evidence="3">The sequence shown here is derived from an EMBL/GenBank/DDBJ whole genome shotgun (WGS) entry which is preliminary data.</text>
</comment>
<keyword evidence="1" id="KW-0472">Membrane</keyword>
<dbReference type="InterPro" id="IPR052018">
    <property type="entry name" value="PHP_domain"/>
</dbReference>
<keyword evidence="4" id="KW-1185">Reference proteome</keyword>